<dbReference type="InterPro" id="IPR002182">
    <property type="entry name" value="NB-ARC"/>
</dbReference>
<dbReference type="Proteomes" id="UP000030748">
    <property type="component" value="Unassembled WGS sequence"/>
</dbReference>
<dbReference type="InterPro" id="IPR027417">
    <property type="entry name" value="P-loop_NTPase"/>
</dbReference>
<evidence type="ECO:0000259" key="11">
    <source>
        <dbReference type="Pfam" id="PF00931"/>
    </source>
</evidence>
<dbReference type="InterPro" id="IPR055414">
    <property type="entry name" value="LRR_R13L4/SHOC2-like"/>
</dbReference>
<dbReference type="InterPro" id="IPR044974">
    <property type="entry name" value="Disease_R_plants"/>
</dbReference>
<evidence type="ECO:0000259" key="13">
    <source>
        <dbReference type="Pfam" id="PF23598"/>
    </source>
</evidence>
<evidence type="ECO:0000256" key="10">
    <source>
        <dbReference type="ARBA" id="ARBA00022840"/>
    </source>
</evidence>
<evidence type="ECO:0000256" key="3">
    <source>
        <dbReference type="ARBA" id="ARBA00008894"/>
    </source>
</evidence>
<protein>
    <submittedName>
        <fullName evidence="14">Uncharacterized protein</fullName>
    </submittedName>
</protein>
<dbReference type="PANTHER" id="PTHR23155:SF1152">
    <property type="entry name" value="AAA+ ATPASE DOMAIN-CONTAINING PROTEIN"/>
    <property type="match status" value="1"/>
</dbReference>
<dbReference type="SUPFAM" id="SSF52540">
    <property type="entry name" value="P-loop containing nucleoside triphosphate hydrolases"/>
    <property type="match status" value="1"/>
</dbReference>
<gene>
    <name evidence="14" type="ORF">MIMGU_mgv1a021434mg</name>
</gene>
<evidence type="ECO:0000256" key="4">
    <source>
        <dbReference type="ARBA" id="ARBA00022490"/>
    </source>
</evidence>
<dbReference type="SUPFAM" id="SSF52058">
    <property type="entry name" value="L domain-like"/>
    <property type="match status" value="1"/>
</dbReference>
<feature type="domain" description="NB-ARC" evidence="11">
    <location>
        <begin position="182"/>
        <end position="314"/>
    </location>
</feature>
<dbReference type="Pfam" id="PF23559">
    <property type="entry name" value="WHD_DRP"/>
    <property type="match status" value="1"/>
</dbReference>
<dbReference type="GO" id="GO:0005524">
    <property type="term" value="F:ATP binding"/>
    <property type="evidence" value="ECO:0007669"/>
    <property type="project" value="UniProtKB-KW"/>
</dbReference>
<dbReference type="FunFam" id="3.40.50.300:FF:001091">
    <property type="entry name" value="Probable disease resistance protein At1g61300"/>
    <property type="match status" value="1"/>
</dbReference>
<evidence type="ECO:0000256" key="2">
    <source>
        <dbReference type="ARBA" id="ARBA00004496"/>
    </source>
</evidence>
<dbReference type="GO" id="GO:0051607">
    <property type="term" value="P:defense response to virus"/>
    <property type="evidence" value="ECO:0007669"/>
    <property type="project" value="UniProtKB-ARBA"/>
</dbReference>
<dbReference type="InterPro" id="IPR058922">
    <property type="entry name" value="WHD_DRP"/>
</dbReference>
<comment type="function">
    <text evidence="1">Confers resistance to late blight (Phytophthora infestans) races carrying the avirulence gene Avr1. Resistance proteins guard the plant against pathogens that contain an appropriate avirulence protein via an indirect interaction with this avirulence protein. That triggers a defense system including the hypersensitive response, which restricts the pathogen growth.</text>
</comment>
<comment type="subcellular location">
    <subcellularLocation>
        <location evidence="2">Cytoplasm</location>
    </subcellularLocation>
</comment>
<organism evidence="14 15">
    <name type="scientific">Erythranthe guttata</name>
    <name type="common">Yellow monkey flower</name>
    <name type="synonym">Mimulus guttatus</name>
    <dbReference type="NCBI Taxonomy" id="4155"/>
    <lineage>
        <taxon>Eukaryota</taxon>
        <taxon>Viridiplantae</taxon>
        <taxon>Streptophyta</taxon>
        <taxon>Embryophyta</taxon>
        <taxon>Tracheophyta</taxon>
        <taxon>Spermatophyta</taxon>
        <taxon>Magnoliopsida</taxon>
        <taxon>eudicotyledons</taxon>
        <taxon>Gunneridae</taxon>
        <taxon>Pentapetalae</taxon>
        <taxon>asterids</taxon>
        <taxon>lamiids</taxon>
        <taxon>Lamiales</taxon>
        <taxon>Phrymaceae</taxon>
        <taxon>Erythranthe</taxon>
    </lineage>
</organism>
<evidence type="ECO:0000256" key="8">
    <source>
        <dbReference type="ARBA" id="ARBA00022741"/>
    </source>
</evidence>
<dbReference type="EMBL" id="KI632161">
    <property type="protein sequence ID" value="EYU23504.1"/>
    <property type="molecule type" value="Genomic_DNA"/>
</dbReference>
<comment type="similarity">
    <text evidence="3">Belongs to the disease resistance NB-LRR family.</text>
</comment>
<keyword evidence="7" id="KW-0677">Repeat</keyword>
<sequence length="861" mass="98984">MAAYASLVSLMTTMDHIQSHPLFSISFDKYQMESLGEKVRFLLEFIEADYSHGVIITIKQFEILESQIAAAAYAAEDVIESHVVDQIHAMKDSKRNSVPLLCCFKEPVTTESDPLHQIPGGSVSSVDLQTVIEEMDSVEKKVMEFKDEIGSKDDRYMQQPTCSMVTTTWTPGKNTMVGFDEQLLRLLDKLTGQRCDRQVIPIVGMGGIGKTTLAKNAYEHSLTMHHFDIRTWVTVSQKYNVRELFVQLHSRLISSEINGEIDEQLLGQKLHKILWGRRYLIVIDDIWSIEAWKEVSRFFPDNNNGSRIVVTTRISNRILERRLLRNAKDFPLSISVIGGLLGRSNRTHKYWKNIAKDLTSILNSGEDENCLSILSLSYTYLPVYLKPCFLYMAIFPEDDDIHVSGLIKLWVAEGFIKPNESQSLEEIARGYINDLIDRNLILKQYLGSNRKVQICKIHDLLRDLCLKIVQKDKFMCMMEENPRGVESERRIVCNRKGVRRHTLQLAPLTRTLVTSTDGRLSNNRLLRVMSFNDKAKKKYLHRHIVDQVNLRYLAYNEFNNSSSSVKLPTSIGVLWSLQTIIIGRDIEAPSQIWEMRQLMHVDIRKLYLPDPPQNQKQDEFVLQNLQKLGNVTNFVWSEEACKRVANVRKLHIEYDNDSKSSNDYSLHNISRLCKLESLAFFPYGLPNLLQKLTFPSSLKKLHLNGCDVRWEDLSVIGSLPYLEVLKLSVGRVEGEVWNPVEGEFLRLKFLSILCFDIVYWNADCSHFPVLEKLELMGMDKLEEIPLDIGEIPTLELVLLYRCTESAAISAMKIAVEQENNGNDVLRVQVHFHTKEQLESFKKKVEQLATSFTGNNFQAKYF</sequence>
<evidence type="ECO:0000259" key="12">
    <source>
        <dbReference type="Pfam" id="PF23559"/>
    </source>
</evidence>
<dbReference type="Gene3D" id="1.20.5.4130">
    <property type="match status" value="1"/>
</dbReference>
<keyword evidence="10" id="KW-0067">ATP-binding</keyword>
<dbReference type="Pfam" id="PF23598">
    <property type="entry name" value="LRR_14"/>
    <property type="match status" value="1"/>
</dbReference>
<evidence type="ECO:0000256" key="6">
    <source>
        <dbReference type="ARBA" id="ARBA00022667"/>
    </source>
</evidence>
<dbReference type="PANTHER" id="PTHR23155">
    <property type="entry name" value="DISEASE RESISTANCE PROTEIN RP"/>
    <property type="match status" value="1"/>
</dbReference>
<evidence type="ECO:0000313" key="15">
    <source>
        <dbReference type="Proteomes" id="UP000030748"/>
    </source>
</evidence>
<accession>A0A022Q7C7</accession>
<dbReference type="FunFam" id="1.10.10.10:FF:000322">
    <property type="entry name" value="Probable disease resistance protein At1g63360"/>
    <property type="match status" value="1"/>
</dbReference>
<feature type="domain" description="Disease resistance protein winged helix" evidence="12">
    <location>
        <begin position="394"/>
        <end position="465"/>
    </location>
</feature>
<evidence type="ECO:0000256" key="5">
    <source>
        <dbReference type="ARBA" id="ARBA00022614"/>
    </source>
</evidence>
<dbReference type="Gene3D" id="3.40.50.300">
    <property type="entry name" value="P-loop containing nucleotide triphosphate hydrolases"/>
    <property type="match status" value="1"/>
</dbReference>
<dbReference type="Pfam" id="PF00931">
    <property type="entry name" value="NB-ARC"/>
    <property type="match status" value="1"/>
</dbReference>
<dbReference type="GO" id="GO:0009626">
    <property type="term" value="P:plant-type hypersensitive response"/>
    <property type="evidence" value="ECO:0007669"/>
    <property type="project" value="UniProtKB-KW"/>
</dbReference>
<feature type="domain" description="Disease resistance R13L4/SHOC-2-like LRR" evidence="13">
    <location>
        <begin position="519"/>
        <end position="706"/>
    </location>
</feature>
<name>A0A022Q7C7_ERYGU</name>
<dbReference type="GO" id="GO:0043531">
    <property type="term" value="F:ADP binding"/>
    <property type="evidence" value="ECO:0007669"/>
    <property type="project" value="InterPro"/>
</dbReference>
<dbReference type="InterPro" id="IPR036388">
    <property type="entry name" value="WH-like_DNA-bd_sf"/>
</dbReference>
<evidence type="ECO:0000313" key="14">
    <source>
        <dbReference type="EMBL" id="EYU23504.1"/>
    </source>
</evidence>
<dbReference type="Gene3D" id="3.80.10.10">
    <property type="entry name" value="Ribonuclease Inhibitor"/>
    <property type="match status" value="1"/>
</dbReference>
<dbReference type="InterPro" id="IPR032675">
    <property type="entry name" value="LRR_dom_sf"/>
</dbReference>
<keyword evidence="6" id="KW-0381">Hypersensitive response</keyword>
<evidence type="ECO:0000256" key="9">
    <source>
        <dbReference type="ARBA" id="ARBA00022821"/>
    </source>
</evidence>
<keyword evidence="9" id="KW-0611">Plant defense</keyword>
<dbReference type="eggNOG" id="KOG4658">
    <property type="taxonomic scope" value="Eukaryota"/>
</dbReference>
<dbReference type="STRING" id="4155.A0A022Q7C7"/>
<keyword evidence="5" id="KW-0433">Leucine-rich repeat</keyword>
<keyword evidence="8" id="KW-0547">Nucleotide-binding</keyword>
<dbReference type="PRINTS" id="PR00364">
    <property type="entry name" value="DISEASERSIST"/>
</dbReference>
<keyword evidence="4" id="KW-0963">Cytoplasm</keyword>
<dbReference type="GO" id="GO:0005737">
    <property type="term" value="C:cytoplasm"/>
    <property type="evidence" value="ECO:0007669"/>
    <property type="project" value="UniProtKB-SubCell"/>
</dbReference>
<reference evidence="14 15" key="1">
    <citation type="journal article" date="2013" name="Proc. Natl. Acad. Sci. U.S.A.">
        <title>Fine-scale variation in meiotic recombination in Mimulus inferred from population shotgun sequencing.</title>
        <authorList>
            <person name="Hellsten U."/>
            <person name="Wright K.M."/>
            <person name="Jenkins J."/>
            <person name="Shu S."/>
            <person name="Yuan Y."/>
            <person name="Wessler S.R."/>
            <person name="Schmutz J."/>
            <person name="Willis J.H."/>
            <person name="Rokhsar D.S."/>
        </authorList>
    </citation>
    <scope>NUCLEOTIDE SEQUENCE [LARGE SCALE GENOMIC DNA]</scope>
    <source>
        <strain evidence="15">cv. DUN x IM62</strain>
    </source>
</reference>
<proteinExistence type="inferred from homology"/>
<evidence type="ECO:0000256" key="7">
    <source>
        <dbReference type="ARBA" id="ARBA00022737"/>
    </source>
</evidence>
<dbReference type="AlphaFoldDB" id="A0A022Q7C7"/>
<keyword evidence="15" id="KW-1185">Reference proteome</keyword>
<evidence type="ECO:0000256" key="1">
    <source>
        <dbReference type="ARBA" id="ARBA00002074"/>
    </source>
</evidence>
<dbReference type="Gene3D" id="1.10.10.10">
    <property type="entry name" value="Winged helix-like DNA-binding domain superfamily/Winged helix DNA-binding domain"/>
    <property type="match status" value="1"/>
</dbReference>